<evidence type="ECO:0000313" key="1">
    <source>
        <dbReference type="EMBL" id="TFK61410.1"/>
    </source>
</evidence>
<organism evidence="1 2">
    <name type="scientific">Pluteus cervinus</name>
    <dbReference type="NCBI Taxonomy" id="181527"/>
    <lineage>
        <taxon>Eukaryota</taxon>
        <taxon>Fungi</taxon>
        <taxon>Dikarya</taxon>
        <taxon>Basidiomycota</taxon>
        <taxon>Agaricomycotina</taxon>
        <taxon>Agaricomycetes</taxon>
        <taxon>Agaricomycetidae</taxon>
        <taxon>Agaricales</taxon>
        <taxon>Pluteineae</taxon>
        <taxon>Pluteaceae</taxon>
        <taxon>Pluteus</taxon>
    </lineage>
</organism>
<sequence length="221" mass="24772">MQELTLAKILDEQKIGIDALTPTGSKGGNEHAVHAEELKGEKMRWYRIDNWKSYLSQVEEGRVATHHAGDRSHTLGCVGGLPGRSWEKMKLIRVVHYHRADLAELRGYIARKSILTTASVAVGADSAEQVSRVIERTLKLSHKLKVLNSVQIDFDLNLNILIPSDMLIAEIHNSESPMIDLPPKSLDVFFDVNSLHACLPSMVLLTYWLVKVQDAKNDDEQ</sequence>
<evidence type="ECO:0000313" key="2">
    <source>
        <dbReference type="Proteomes" id="UP000308600"/>
    </source>
</evidence>
<dbReference type="EMBL" id="ML208662">
    <property type="protein sequence ID" value="TFK61410.1"/>
    <property type="molecule type" value="Genomic_DNA"/>
</dbReference>
<reference evidence="1 2" key="1">
    <citation type="journal article" date="2019" name="Nat. Ecol. Evol.">
        <title>Megaphylogeny resolves global patterns of mushroom evolution.</title>
        <authorList>
            <person name="Varga T."/>
            <person name="Krizsan K."/>
            <person name="Foldi C."/>
            <person name="Dima B."/>
            <person name="Sanchez-Garcia M."/>
            <person name="Sanchez-Ramirez S."/>
            <person name="Szollosi G.J."/>
            <person name="Szarkandi J.G."/>
            <person name="Papp V."/>
            <person name="Albert L."/>
            <person name="Andreopoulos W."/>
            <person name="Angelini C."/>
            <person name="Antonin V."/>
            <person name="Barry K.W."/>
            <person name="Bougher N.L."/>
            <person name="Buchanan P."/>
            <person name="Buyck B."/>
            <person name="Bense V."/>
            <person name="Catcheside P."/>
            <person name="Chovatia M."/>
            <person name="Cooper J."/>
            <person name="Damon W."/>
            <person name="Desjardin D."/>
            <person name="Finy P."/>
            <person name="Geml J."/>
            <person name="Haridas S."/>
            <person name="Hughes K."/>
            <person name="Justo A."/>
            <person name="Karasinski D."/>
            <person name="Kautmanova I."/>
            <person name="Kiss B."/>
            <person name="Kocsube S."/>
            <person name="Kotiranta H."/>
            <person name="LaButti K.M."/>
            <person name="Lechner B.E."/>
            <person name="Liimatainen K."/>
            <person name="Lipzen A."/>
            <person name="Lukacs Z."/>
            <person name="Mihaltcheva S."/>
            <person name="Morgado L.N."/>
            <person name="Niskanen T."/>
            <person name="Noordeloos M.E."/>
            <person name="Ohm R.A."/>
            <person name="Ortiz-Santana B."/>
            <person name="Ovrebo C."/>
            <person name="Racz N."/>
            <person name="Riley R."/>
            <person name="Savchenko A."/>
            <person name="Shiryaev A."/>
            <person name="Soop K."/>
            <person name="Spirin V."/>
            <person name="Szebenyi C."/>
            <person name="Tomsovsky M."/>
            <person name="Tulloss R.E."/>
            <person name="Uehling J."/>
            <person name="Grigoriev I.V."/>
            <person name="Vagvolgyi C."/>
            <person name="Papp T."/>
            <person name="Martin F.M."/>
            <person name="Miettinen O."/>
            <person name="Hibbett D.S."/>
            <person name="Nagy L.G."/>
        </authorList>
    </citation>
    <scope>NUCLEOTIDE SEQUENCE [LARGE SCALE GENOMIC DNA]</scope>
    <source>
        <strain evidence="1 2">NL-1719</strain>
    </source>
</reference>
<keyword evidence="2" id="KW-1185">Reference proteome</keyword>
<proteinExistence type="predicted"/>
<accession>A0ACD3A6U7</accession>
<protein>
    <submittedName>
        <fullName evidence="1">Uncharacterized protein</fullName>
    </submittedName>
</protein>
<dbReference type="Proteomes" id="UP000308600">
    <property type="component" value="Unassembled WGS sequence"/>
</dbReference>
<gene>
    <name evidence="1" type="ORF">BDN72DRAFT_863618</name>
</gene>
<name>A0ACD3A6U7_9AGAR</name>